<keyword evidence="2" id="KW-1185">Reference proteome</keyword>
<reference evidence="1" key="1">
    <citation type="submission" date="2022-08" db="EMBL/GenBank/DDBJ databases">
        <title>Genome Sequence of Fusarium decemcellulare.</title>
        <authorList>
            <person name="Buettner E."/>
        </authorList>
    </citation>
    <scope>NUCLEOTIDE SEQUENCE</scope>
    <source>
        <strain evidence="1">Babe19</strain>
    </source>
</reference>
<name>A0ACC1RBI9_9HYPO</name>
<dbReference type="EMBL" id="JANRMS010004609">
    <property type="protein sequence ID" value="KAJ3507407.1"/>
    <property type="molecule type" value="Genomic_DNA"/>
</dbReference>
<sequence length="559" mass="56960">MFMRNVFIAAVSLQSLVEGVLAQDKVTLTKTVTKRNASACTATRTTGEADAETTEAESSETGNLTEQTADITTVVPTSYITDGTTIFVDETITIPCSKCEATATTTGEADAETTEAESSETGNLTEQTADITTVVPTSYVTDGTTIFVDETITIPCTKCDATTTDDATTTGEADAETTASESTETGTLTEQTADITTVVPTSFVTDGTTIVVDETITIPCSKCTASETEAASTGDDSESTALVPTAETSETSAASTQDAEDTTTVSEETGTRTAGTASDDAETSTEIQSIPTTVPLSTGFGGTTVSQPGIFPNTSVATGGESTAVDEEPTGVTTEETLTTGVTSAAQTTGTAVVSKIPKPVIVVIREVTIFHRTVVIGAACPPVKAGSDGQYIVGRGDDESSFTEVGEALTDACNKQFKACSTNAGKNFAVSDCQKQLSNCLADAASTAQAPTPVTKESTETASIILPSDATITGESNPAVGQGNVVISTRTLTVSESCAISDGTPIIEGPTSTGETTAETAESTADVETTATDATQVDSTQDAATSETADATSEDVTE</sequence>
<gene>
    <name evidence="1" type="ORF">NM208_g15962</name>
</gene>
<organism evidence="1 2">
    <name type="scientific">Fusarium decemcellulare</name>
    <dbReference type="NCBI Taxonomy" id="57161"/>
    <lineage>
        <taxon>Eukaryota</taxon>
        <taxon>Fungi</taxon>
        <taxon>Dikarya</taxon>
        <taxon>Ascomycota</taxon>
        <taxon>Pezizomycotina</taxon>
        <taxon>Sordariomycetes</taxon>
        <taxon>Hypocreomycetidae</taxon>
        <taxon>Hypocreales</taxon>
        <taxon>Nectriaceae</taxon>
        <taxon>Fusarium</taxon>
        <taxon>Fusarium decemcellulare species complex</taxon>
    </lineage>
</organism>
<evidence type="ECO:0000313" key="2">
    <source>
        <dbReference type="Proteomes" id="UP001148629"/>
    </source>
</evidence>
<protein>
    <submittedName>
        <fullName evidence="1">Uncharacterized protein</fullName>
    </submittedName>
</protein>
<comment type="caution">
    <text evidence="1">The sequence shown here is derived from an EMBL/GenBank/DDBJ whole genome shotgun (WGS) entry which is preliminary data.</text>
</comment>
<dbReference type="Proteomes" id="UP001148629">
    <property type="component" value="Unassembled WGS sequence"/>
</dbReference>
<proteinExistence type="predicted"/>
<evidence type="ECO:0000313" key="1">
    <source>
        <dbReference type="EMBL" id="KAJ3507407.1"/>
    </source>
</evidence>
<accession>A0ACC1RBI9</accession>